<protein>
    <recommendedName>
        <fullName evidence="2">DUF6460 domain-containing protein</fullName>
    </recommendedName>
</protein>
<gene>
    <name evidence="3" type="ORF">EJC49_07380</name>
</gene>
<keyword evidence="4" id="KW-1185">Reference proteome</keyword>
<proteinExistence type="predicted"/>
<feature type="domain" description="DUF6460" evidence="2">
    <location>
        <begin position="56"/>
        <end position="91"/>
    </location>
</feature>
<feature type="transmembrane region" description="Helical" evidence="1">
    <location>
        <begin position="20"/>
        <end position="41"/>
    </location>
</feature>
<dbReference type="AlphaFoldDB" id="A0A3R9YGJ1"/>
<keyword evidence="1" id="KW-0472">Membrane</keyword>
<keyword evidence="1" id="KW-1133">Transmembrane helix</keyword>
<evidence type="ECO:0000256" key="1">
    <source>
        <dbReference type="SAM" id="Phobius"/>
    </source>
</evidence>
<dbReference type="Pfam" id="PF20061">
    <property type="entry name" value="DUF6460"/>
    <property type="match status" value="1"/>
</dbReference>
<evidence type="ECO:0000313" key="3">
    <source>
        <dbReference type="EMBL" id="RST87114.1"/>
    </source>
</evidence>
<feature type="transmembrane region" description="Helical" evidence="1">
    <location>
        <begin position="67"/>
        <end position="88"/>
    </location>
</feature>
<sequence length="92" mass="10597">MSLTVSGSVSRFLGDSPLRVLVKLVVLSFLVGFAMHAFGWMPQDVWYALRNAVLDVWRMGFDAIERFFGYFIIGAMIVVPIFIIMRLFSFRR</sequence>
<comment type="caution">
    <text evidence="3">The sequence shown here is derived from an EMBL/GenBank/DDBJ whole genome shotgun (WGS) entry which is preliminary data.</text>
</comment>
<name>A0A3R9YGJ1_9HYPH</name>
<reference evidence="3 4" key="1">
    <citation type="submission" date="2018-12" db="EMBL/GenBank/DDBJ databases">
        <title>Mesorhizobium carbonis sp. nov., isolated from coal mine water.</title>
        <authorList>
            <person name="Xin W."/>
            <person name="Xu Z."/>
            <person name="Xiang F."/>
            <person name="Zhang J."/>
            <person name="Xi L."/>
            <person name="Liu J."/>
        </authorList>
    </citation>
    <scope>NUCLEOTIDE SEQUENCE [LARGE SCALE GENOMIC DNA]</scope>
    <source>
        <strain evidence="3 4">B2.3</strain>
    </source>
</reference>
<evidence type="ECO:0000259" key="2">
    <source>
        <dbReference type="Pfam" id="PF20061"/>
    </source>
</evidence>
<dbReference type="InterPro" id="IPR045594">
    <property type="entry name" value="DUF6460"/>
</dbReference>
<dbReference type="EMBL" id="RWKW01000026">
    <property type="protein sequence ID" value="RST87114.1"/>
    <property type="molecule type" value="Genomic_DNA"/>
</dbReference>
<dbReference type="Proteomes" id="UP000278398">
    <property type="component" value="Unassembled WGS sequence"/>
</dbReference>
<accession>A0A3R9YGJ1</accession>
<evidence type="ECO:0000313" key="4">
    <source>
        <dbReference type="Proteomes" id="UP000278398"/>
    </source>
</evidence>
<keyword evidence="1" id="KW-0812">Transmembrane</keyword>
<organism evidence="3 4">
    <name type="scientific">Aquibium carbonis</name>
    <dbReference type="NCBI Taxonomy" id="2495581"/>
    <lineage>
        <taxon>Bacteria</taxon>
        <taxon>Pseudomonadati</taxon>
        <taxon>Pseudomonadota</taxon>
        <taxon>Alphaproteobacteria</taxon>
        <taxon>Hyphomicrobiales</taxon>
        <taxon>Phyllobacteriaceae</taxon>
        <taxon>Aquibium</taxon>
    </lineage>
</organism>
<dbReference type="OrthoDB" id="8480887at2"/>